<feature type="region of interest" description="Disordered" evidence="1">
    <location>
        <begin position="30"/>
        <end position="92"/>
    </location>
</feature>
<dbReference type="EMBL" id="JAUKUA010000001">
    <property type="protein sequence ID" value="KAK0731904.1"/>
    <property type="molecule type" value="Genomic_DNA"/>
</dbReference>
<accession>A0AA40BCV4</accession>
<dbReference type="Proteomes" id="UP001172102">
    <property type="component" value="Unassembled WGS sequence"/>
</dbReference>
<sequence length="108" mass="12081">MLTYQARACARYCFAWSTYRTPINSSNILERRSQKKRRALSPRWRSSTLPATKPLLEARRDQPVNGALSDMAVQPKHRRKSDGSPPCKQQGPEIQVVWALGTAAAGKG</sequence>
<organism evidence="2 3">
    <name type="scientific">Lasiosphaeris hirsuta</name>
    <dbReference type="NCBI Taxonomy" id="260670"/>
    <lineage>
        <taxon>Eukaryota</taxon>
        <taxon>Fungi</taxon>
        <taxon>Dikarya</taxon>
        <taxon>Ascomycota</taxon>
        <taxon>Pezizomycotina</taxon>
        <taxon>Sordariomycetes</taxon>
        <taxon>Sordariomycetidae</taxon>
        <taxon>Sordariales</taxon>
        <taxon>Lasiosphaeriaceae</taxon>
        <taxon>Lasiosphaeris</taxon>
    </lineage>
</organism>
<evidence type="ECO:0000313" key="3">
    <source>
        <dbReference type="Proteomes" id="UP001172102"/>
    </source>
</evidence>
<reference evidence="2" key="1">
    <citation type="submission" date="2023-06" db="EMBL/GenBank/DDBJ databases">
        <title>Genome-scale phylogeny and comparative genomics of the fungal order Sordariales.</title>
        <authorList>
            <consortium name="Lawrence Berkeley National Laboratory"/>
            <person name="Hensen N."/>
            <person name="Bonometti L."/>
            <person name="Westerberg I."/>
            <person name="Brannstrom I.O."/>
            <person name="Guillou S."/>
            <person name="Cros-Aarteil S."/>
            <person name="Calhoun S."/>
            <person name="Haridas S."/>
            <person name="Kuo A."/>
            <person name="Mondo S."/>
            <person name="Pangilinan J."/>
            <person name="Riley R."/>
            <person name="Labutti K."/>
            <person name="Andreopoulos B."/>
            <person name="Lipzen A."/>
            <person name="Chen C."/>
            <person name="Yanf M."/>
            <person name="Daum C."/>
            <person name="Ng V."/>
            <person name="Clum A."/>
            <person name="Steindorff A."/>
            <person name="Ohm R."/>
            <person name="Martin F."/>
            <person name="Silar P."/>
            <person name="Natvig D."/>
            <person name="Lalanne C."/>
            <person name="Gautier V."/>
            <person name="Ament-Velasquez S.L."/>
            <person name="Kruys A."/>
            <person name="Hutchinson M.I."/>
            <person name="Powell A.J."/>
            <person name="Barry K."/>
            <person name="Miller A.N."/>
            <person name="Grigoriev I.V."/>
            <person name="Debuchy R."/>
            <person name="Gladieux P."/>
            <person name="Thoren M.H."/>
            <person name="Johannesson H."/>
        </authorList>
    </citation>
    <scope>NUCLEOTIDE SEQUENCE</scope>
    <source>
        <strain evidence="2">SMH4607-1</strain>
    </source>
</reference>
<evidence type="ECO:0000256" key="1">
    <source>
        <dbReference type="SAM" id="MobiDB-lite"/>
    </source>
</evidence>
<comment type="caution">
    <text evidence="2">The sequence shown here is derived from an EMBL/GenBank/DDBJ whole genome shotgun (WGS) entry which is preliminary data.</text>
</comment>
<name>A0AA40BCV4_9PEZI</name>
<gene>
    <name evidence="2" type="ORF">B0H67DRAFT_90114</name>
</gene>
<proteinExistence type="predicted"/>
<dbReference type="AlphaFoldDB" id="A0AA40BCV4"/>
<evidence type="ECO:0000313" key="2">
    <source>
        <dbReference type="EMBL" id="KAK0731904.1"/>
    </source>
</evidence>
<protein>
    <submittedName>
        <fullName evidence="2">Uncharacterized protein</fullName>
    </submittedName>
</protein>
<keyword evidence="3" id="KW-1185">Reference proteome</keyword>